<dbReference type="Gene3D" id="3.40.30.10">
    <property type="entry name" value="Glutaredoxin"/>
    <property type="match status" value="1"/>
</dbReference>
<feature type="domain" description="Thioredoxin" evidence="5">
    <location>
        <begin position="154"/>
        <end position="291"/>
    </location>
</feature>
<evidence type="ECO:0000256" key="2">
    <source>
        <dbReference type="ARBA" id="ARBA00022748"/>
    </source>
</evidence>
<accession>A0A2U3KSE1</accession>
<evidence type="ECO:0000313" key="7">
    <source>
        <dbReference type="Proteomes" id="UP000238701"/>
    </source>
</evidence>
<dbReference type="PANTHER" id="PTHR42852">
    <property type="entry name" value="THIOL:DISULFIDE INTERCHANGE PROTEIN DSBE"/>
    <property type="match status" value="1"/>
</dbReference>
<dbReference type="AlphaFoldDB" id="A0A2U3KSE1"/>
<proteinExistence type="predicted"/>
<reference evidence="7" key="1">
    <citation type="submission" date="2018-02" db="EMBL/GenBank/DDBJ databases">
        <authorList>
            <person name="Hausmann B."/>
        </authorList>
    </citation>
    <scope>NUCLEOTIDE SEQUENCE [LARGE SCALE GENOMIC DNA]</scope>
    <source>
        <strain evidence="7">Peat soil MAG SbA1</strain>
    </source>
</reference>
<organism evidence="6 7">
    <name type="scientific">Candidatus Sulfotelmatobacter kueseliae</name>
    <dbReference type="NCBI Taxonomy" id="2042962"/>
    <lineage>
        <taxon>Bacteria</taxon>
        <taxon>Pseudomonadati</taxon>
        <taxon>Acidobacteriota</taxon>
        <taxon>Terriglobia</taxon>
        <taxon>Terriglobales</taxon>
        <taxon>Candidatus Korobacteraceae</taxon>
        <taxon>Candidatus Sulfotelmatobacter</taxon>
    </lineage>
</organism>
<keyword evidence="4" id="KW-0676">Redox-active center</keyword>
<dbReference type="OrthoDB" id="25753at2"/>
<dbReference type="InterPro" id="IPR017937">
    <property type="entry name" value="Thioredoxin_CS"/>
</dbReference>
<dbReference type="GO" id="GO:0017004">
    <property type="term" value="P:cytochrome complex assembly"/>
    <property type="evidence" value="ECO:0007669"/>
    <property type="project" value="UniProtKB-KW"/>
</dbReference>
<evidence type="ECO:0000256" key="1">
    <source>
        <dbReference type="ARBA" id="ARBA00004196"/>
    </source>
</evidence>
<dbReference type="SUPFAM" id="SSF52833">
    <property type="entry name" value="Thioredoxin-like"/>
    <property type="match status" value="1"/>
</dbReference>
<protein>
    <submittedName>
        <fullName evidence="6">Alkyl hydroperoxide reductase/ Thiol specific antioxidant/ Mal allergen</fullName>
    </submittedName>
</protein>
<dbReference type="Pfam" id="PF00578">
    <property type="entry name" value="AhpC-TSA"/>
    <property type="match status" value="1"/>
</dbReference>
<dbReference type="Proteomes" id="UP000238701">
    <property type="component" value="Unassembled WGS sequence"/>
</dbReference>
<dbReference type="GO" id="GO:0016491">
    <property type="term" value="F:oxidoreductase activity"/>
    <property type="evidence" value="ECO:0007669"/>
    <property type="project" value="InterPro"/>
</dbReference>
<evidence type="ECO:0000256" key="4">
    <source>
        <dbReference type="ARBA" id="ARBA00023284"/>
    </source>
</evidence>
<dbReference type="EMBL" id="OMOD01000140">
    <property type="protein sequence ID" value="SPF42487.1"/>
    <property type="molecule type" value="Genomic_DNA"/>
</dbReference>
<keyword evidence="3" id="KW-1015">Disulfide bond</keyword>
<sequence>MLRVSRARLFTNLLPVILVFSSAVLLAQDKVVWSDQEKPIVEQLGGLRKLDDAVRARTAKELALQIRTLPAVPNKLRLAGWLAGLATEGDFGRDTLQEVTTTLATALQEQPPAGKPGEPDSLYLELASLVRYEHRQATSDNPQFAEAMAQLEAEDAARQNADFTLADLAGKTWHFADLRGKVVLVNFWATWCPPCRKEMPDLEALYEKYKDQGLVVLAISDEEAAKVAPFITERKIGYPVLLDPGRKVTELFRVDGIPKSFVYDRDGKLVVQSIDMRTRSQFLGMLAQAGLQ</sequence>
<dbReference type="InterPro" id="IPR050553">
    <property type="entry name" value="Thioredoxin_ResA/DsbE_sf"/>
</dbReference>
<dbReference type="CDD" id="cd02966">
    <property type="entry name" value="TlpA_like_family"/>
    <property type="match status" value="1"/>
</dbReference>
<dbReference type="InterPro" id="IPR000866">
    <property type="entry name" value="AhpC/TSA"/>
</dbReference>
<evidence type="ECO:0000313" key="6">
    <source>
        <dbReference type="EMBL" id="SPF42487.1"/>
    </source>
</evidence>
<keyword evidence="2" id="KW-0201">Cytochrome c-type biogenesis</keyword>
<comment type="subcellular location">
    <subcellularLocation>
        <location evidence="1">Cell envelope</location>
    </subcellularLocation>
</comment>
<gene>
    <name evidence="6" type="ORF">SBA1_460084</name>
</gene>
<dbReference type="GO" id="GO:0030313">
    <property type="term" value="C:cell envelope"/>
    <property type="evidence" value="ECO:0007669"/>
    <property type="project" value="UniProtKB-SubCell"/>
</dbReference>
<dbReference type="PROSITE" id="PS51352">
    <property type="entry name" value="THIOREDOXIN_2"/>
    <property type="match status" value="1"/>
</dbReference>
<dbReference type="InterPro" id="IPR013766">
    <property type="entry name" value="Thioredoxin_domain"/>
</dbReference>
<name>A0A2U3KSE1_9BACT</name>
<dbReference type="PANTHER" id="PTHR42852:SF6">
    <property type="entry name" value="THIOL:DISULFIDE INTERCHANGE PROTEIN DSBE"/>
    <property type="match status" value="1"/>
</dbReference>
<dbReference type="PROSITE" id="PS00194">
    <property type="entry name" value="THIOREDOXIN_1"/>
    <property type="match status" value="1"/>
</dbReference>
<evidence type="ECO:0000259" key="5">
    <source>
        <dbReference type="PROSITE" id="PS51352"/>
    </source>
</evidence>
<evidence type="ECO:0000256" key="3">
    <source>
        <dbReference type="ARBA" id="ARBA00023157"/>
    </source>
</evidence>
<dbReference type="GO" id="GO:0016209">
    <property type="term" value="F:antioxidant activity"/>
    <property type="evidence" value="ECO:0007669"/>
    <property type="project" value="InterPro"/>
</dbReference>
<dbReference type="InterPro" id="IPR036249">
    <property type="entry name" value="Thioredoxin-like_sf"/>
</dbReference>